<feature type="transmembrane region" description="Helical" evidence="5">
    <location>
        <begin position="111"/>
        <end position="131"/>
    </location>
</feature>
<feature type="transmembrane region" description="Helical" evidence="5">
    <location>
        <begin position="379"/>
        <end position="400"/>
    </location>
</feature>
<keyword evidence="2 5" id="KW-0812">Transmembrane</keyword>
<evidence type="ECO:0000313" key="7">
    <source>
        <dbReference type="EMBL" id="ANX04108.1"/>
    </source>
</evidence>
<dbReference type="InterPro" id="IPR020846">
    <property type="entry name" value="MFS_dom"/>
</dbReference>
<dbReference type="KEGG" id="gbi:PG2T_07895"/>
<evidence type="ECO:0000256" key="5">
    <source>
        <dbReference type="SAM" id="Phobius"/>
    </source>
</evidence>
<dbReference type="SUPFAM" id="SSF103473">
    <property type="entry name" value="MFS general substrate transporter"/>
    <property type="match status" value="1"/>
</dbReference>
<protein>
    <recommendedName>
        <fullName evidence="6">Major facilitator superfamily (MFS) profile domain-containing protein</fullName>
    </recommendedName>
</protein>
<dbReference type="EMBL" id="CP014671">
    <property type="protein sequence ID" value="ANX04108.1"/>
    <property type="molecule type" value="Genomic_DNA"/>
</dbReference>
<dbReference type="OrthoDB" id="7066727at2"/>
<comment type="subcellular location">
    <subcellularLocation>
        <location evidence="1">Membrane</location>
        <topology evidence="1">Multi-pass membrane protein</topology>
    </subcellularLocation>
</comment>
<dbReference type="PANTHER" id="PTHR23508">
    <property type="entry name" value="CARBOXYLIC ACID TRANSPORTER PROTEIN HOMOLOG"/>
    <property type="match status" value="1"/>
</dbReference>
<sequence>MDAIAAEPALGRTGRVTARVVGLCLLVIVLDGFDMLVIALTAPAIAADWGLPAHRLGPLFAAGILGMIGGSVLIAPLGDRLGRVRVLMLSCGLFGVFAGLTVLASGYWSLLGLRLLTGLGLGGAVPNATALISEHASPRRRPLLVSVGLVGFSLGGMLCAGLAVPLLPRFGWRSLYLVGGVLPLLLIPVLRRYLPDSPVAARDLRAAEGSGVRRLLGAELGPDTRRLWLGFFINMMVMFFLANWVPYLAGQAGFSPRQGSLAALALNLGGVAGPLLLAMGCQYLDARRVIGTAFVLAAASLVAVGYATGSFGVYLAAAALAGFFVFGAQITLHALAAAAYPTPLRATGIGWALGCGRVGSVFGPLLGGELLRSGVPLQYYFSGFGLVVLLAAAATFTLSARVASAD</sequence>
<feature type="transmembrane region" description="Helical" evidence="5">
    <location>
        <begin position="170"/>
        <end position="190"/>
    </location>
</feature>
<feature type="transmembrane region" description="Helical" evidence="5">
    <location>
        <begin position="143"/>
        <end position="164"/>
    </location>
</feature>
<dbReference type="GO" id="GO:0005886">
    <property type="term" value="C:plasma membrane"/>
    <property type="evidence" value="ECO:0007669"/>
    <property type="project" value="TreeGrafter"/>
</dbReference>
<feature type="transmembrane region" description="Helical" evidence="5">
    <location>
        <begin position="289"/>
        <end position="307"/>
    </location>
</feature>
<dbReference type="Proteomes" id="UP000092952">
    <property type="component" value="Chromosome"/>
</dbReference>
<dbReference type="InParanoid" id="A0A1B1YTK2"/>
<dbReference type="Pfam" id="PF07690">
    <property type="entry name" value="MFS_1"/>
    <property type="match status" value="1"/>
</dbReference>
<gene>
    <name evidence="7" type="ORF">PG2T_07895</name>
</gene>
<keyword evidence="4 5" id="KW-0472">Membrane</keyword>
<dbReference type="InterPro" id="IPR036259">
    <property type="entry name" value="MFS_trans_sf"/>
</dbReference>
<evidence type="ECO:0000259" key="6">
    <source>
        <dbReference type="PROSITE" id="PS50850"/>
    </source>
</evidence>
<feature type="transmembrane region" description="Helical" evidence="5">
    <location>
        <begin position="259"/>
        <end position="277"/>
    </location>
</feature>
<feature type="transmembrane region" description="Helical" evidence="5">
    <location>
        <begin position="58"/>
        <end position="77"/>
    </location>
</feature>
<dbReference type="RefSeq" id="WP_068804004.1">
    <property type="nucleotide sequence ID" value="NZ_CP014671.1"/>
</dbReference>
<dbReference type="PROSITE" id="PS00217">
    <property type="entry name" value="SUGAR_TRANSPORT_2"/>
    <property type="match status" value="1"/>
</dbReference>
<dbReference type="PROSITE" id="PS50850">
    <property type="entry name" value="MFS"/>
    <property type="match status" value="1"/>
</dbReference>
<evidence type="ECO:0000256" key="3">
    <source>
        <dbReference type="ARBA" id="ARBA00022989"/>
    </source>
</evidence>
<reference evidence="8" key="1">
    <citation type="submission" date="2016-03" db="EMBL/GenBank/DDBJ databases">
        <title>Complete genome sequence of Solimmundus cernigliae, representing a novel lineage of polycyclic aromatic hydrocarbon degraders within the Gammaproteobacteria.</title>
        <authorList>
            <person name="Singleton D.R."/>
            <person name="Dickey A.N."/>
            <person name="Scholl E.H."/>
            <person name="Wright F.A."/>
            <person name="Aitken M.D."/>
        </authorList>
    </citation>
    <scope>NUCLEOTIDE SEQUENCE [LARGE SCALE GENOMIC DNA]</scope>
    <source>
        <strain evidence="8">TR3.2</strain>
    </source>
</reference>
<feature type="domain" description="Major facilitator superfamily (MFS) profile" evidence="6">
    <location>
        <begin position="20"/>
        <end position="403"/>
    </location>
</feature>
<proteinExistence type="predicted"/>
<dbReference type="AlphaFoldDB" id="A0A1B1YTK2"/>
<feature type="transmembrane region" description="Helical" evidence="5">
    <location>
        <begin position="227"/>
        <end position="247"/>
    </location>
</feature>
<dbReference type="STRING" id="1810504.PG2T_07895"/>
<feature type="transmembrane region" description="Helical" evidence="5">
    <location>
        <begin position="20"/>
        <end position="46"/>
    </location>
</feature>
<dbReference type="FunCoup" id="A0A1B1YTK2">
    <property type="interactions" value="38"/>
</dbReference>
<feature type="transmembrane region" description="Helical" evidence="5">
    <location>
        <begin position="313"/>
        <end position="336"/>
    </location>
</feature>
<dbReference type="Gene3D" id="1.20.1250.20">
    <property type="entry name" value="MFS general substrate transporter like domains"/>
    <property type="match status" value="2"/>
</dbReference>
<dbReference type="GO" id="GO:0046943">
    <property type="term" value="F:carboxylic acid transmembrane transporter activity"/>
    <property type="evidence" value="ECO:0007669"/>
    <property type="project" value="TreeGrafter"/>
</dbReference>
<feature type="transmembrane region" description="Helical" evidence="5">
    <location>
        <begin position="348"/>
        <end position="367"/>
    </location>
</feature>
<accession>A0A1B1YTK2</accession>
<name>A0A1B1YTK2_9GAMM</name>
<evidence type="ECO:0000256" key="2">
    <source>
        <dbReference type="ARBA" id="ARBA00022692"/>
    </source>
</evidence>
<keyword evidence="8" id="KW-1185">Reference proteome</keyword>
<dbReference type="InterPro" id="IPR011701">
    <property type="entry name" value="MFS"/>
</dbReference>
<organism evidence="7 8">
    <name type="scientific">Immundisolibacter cernigliae</name>
    <dbReference type="NCBI Taxonomy" id="1810504"/>
    <lineage>
        <taxon>Bacteria</taxon>
        <taxon>Pseudomonadati</taxon>
        <taxon>Pseudomonadota</taxon>
        <taxon>Gammaproteobacteria</taxon>
        <taxon>Immundisolibacterales</taxon>
        <taxon>Immundisolibacteraceae</taxon>
        <taxon>Immundisolibacter</taxon>
    </lineage>
</organism>
<dbReference type="InterPro" id="IPR005829">
    <property type="entry name" value="Sugar_transporter_CS"/>
</dbReference>
<keyword evidence="3 5" id="KW-1133">Transmembrane helix</keyword>
<evidence type="ECO:0000256" key="1">
    <source>
        <dbReference type="ARBA" id="ARBA00004141"/>
    </source>
</evidence>
<feature type="transmembrane region" description="Helical" evidence="5">
    <location>
        <begin position="84"/>
        <end position="105"/>
    </location>
</feature>
<evidence type="ECO:0000256" key="4">
    <source>
        <dbReference type="ARBA" id="ARBA00023136"/>
    </source>
</evidence>
<evidence type="ECO:0000313" key="8">
    <source>
        <dbReference type="Proteomes" id="UP000092952"/>
    </source>
</evidence>
<dbReference type="PANTHER" id="PTHR23508:SF10">
    <property type="entry name" value="CARBOXYLIC ACID TRANSPORTER PROTEIN HOMOLOG"/>
    <property type="match status" value="1"/>
</dbReference>